<protein>
    <submittedName>
        <fullName evidence="2">Sugar nucleotidyltransferases-like protein</fullName>
    </submittedName>
</protein>
<keyword evidence="2" id="KW-0808">Transferase</keyword>
<reference evidence="2 3" key="1">
    <citation type="submission" date="2014-05" db="EMBL/GenBank/DDBJ databases">
        <title>Draft Genome Sequence of Kitasatospora cheerisanensis KCTC 2395.</title>
        <authorList>
            <person name="Nam D.H."/>
        </authorList>
    </citation>
    <scope>NUCLEOTIDE SEQUENCE [LARGE SCALE GENOMIC DNA]</scope>
    <source>
        <strain evidence="2 3">KCTC 2395</strain>
    </source>
</reference>
<dbReference type="PANTHER" id="PTHR43777:SF1">
    <property type="entry name" value="MOLYBDENUM COFACTOR CYTIDYLYLTRANSFERASE"/>
    <property type="match status" value="1"/>
</dbReference>
<dbReference type="PATRIC" id="fig|1348663.4.peg.6156"/>
<dbReference type="InterPro" id="IPR025877">
    <property type="entry name" value="MobA-like_NTP_Trfase"/>
</dbReference>
<evidence type="ECO:0000313" key="3">
    <source>
        <dbReference type="Proteomes" id="UP000027178"/>
    </source>
</evidence>
<dbReference type="SUPFAM" id="SSF53448">
    <property type="entry name" value="Nucleotide-diphospho-sugar transferases"/>
    <property type="match status" value="1"/>
</dbReference>
<dbReference type="GO" id="GO:0016779">
    <property type="term" value="F:nucleotidyltransferase activity"/>
    <property type="evidence" value="ECO:0007669"/>
    <property type="project" value="UniProtKB-ARBA"/>
</dbReference>
<dbReference type="AlphaFoldDB" id="A0A066YPL3"/>
<dbReference type="OrthoDB" id="9803871at2"/>
<gene>
    <name evidence="2" type="ORF">KCH_63630</name>
</gene>
<accession>A0A066YPL3</accession>
<dbReference type="Gene3D" id="3.90.550.10">
    <property type="entry name" value="Spore Coat Polysaccharide Biosynthesis Protein SpsA, Chain A"/>
    <property type="match status" value="1"/>
</dbReference>
<comment type="caution">
    <text evidence="2">The sequence shown here is derived from an EMBL/GenBank/DDBJ whole genome shotgun (WGS) entry which is preliminary data.</text>
</comment>
<dbReference type="eggNOG" id="COG1213">
    <property type="taxonomic scope" value="Bacteria"/>
</dbReference>
<organism evidence="2 3">
    <name type="scientific">Kitasatospora cheerisanensis KCTC 2395</name>
    <dbReference type="NCBI Taxonomy" id="1348663"/>
    <lineage>
        <taxon>Bacteria</taxon>
        <taxon>Bacillati</taxon>
        <taxon>Actinomycetota</taxon>
        <taxon>Actinomycetes</taxon>
        <taxon>Kitasatosporales</taxon>
        <taxon>Streptomycetaceae</taxon>
        <taxon>Kitasatospora</taxon>
    </lineage>
</organism>
<dbReference type="PANTHER" id="PTHR43777">
    <property type="entry name" value="MOLYBDENUM COFACTOR CYTIDYLYLTRANSFERASE"/>
    <property type="match status" value="1"/>
</dbReference>
<dbReference type="Proteomes" id="UP000027178">
    <property type="component" value="Unassembled WGS sequence"/>
</dbReference>
<name>A0A066YPL3_9ACTN</name>
<sequence>MIECVVVLAAGLNRRMGGPSGPKSLLPLRPGDADGPSFLSRNLELYRAHGVRRVVLVVNSEQRRTFERFAAEDVELVTVPTAAEPTGSSVSMAAGLAAVLRRFPAGVRVLVTDADVVYERAVLDRAAGLGRSALLTIDRVSGDGEEVRVYGRAEDEPVLIGKGLSSSLTAGLELLGESLGLIVLDGPEVRLAAEVVQWIVGDPPQVRPYGYGGRRSEHEEVWQYLFTLGRLPVARIDGNLLFSECDFPEDLAHIQQELYPAIRERDEPAAVLR</sequence>
<dbReference type="RefSeq" id="WP_035868083.1">
    <property type="nucleotide sequence ID" value="NZ_KK853997.1"/>
</dbReference>
<proteinExistence type="predicted"/>
<dbReference type="EMBL" id="JNBY01000128">
    <property type="protein sequence ID" value="KDN81924.1"/>
    <property type="molecule type" value="Genomic_DNA"/>
</dbReference>
<evidence type="ECO:0000313" key="2">
    <source>
        <dbReference type="EMBL" id="KDN81924.1"/>
    </source>
</evidence>
<dbReference type="InterPro" id="IPR029044">
    <property type="entry name" value="Nucleotide-diphossugar_trans"/>
</dbReference>
<evidence type="ECO:0000259" key="1">
    <source>
        <dbReference type="Pfam" id="PF12804"/>
    </source>
</evidence>
<keyword evidence="3" id="KW-1185">Reference proteome</keyword>
<feature type="domain" description="MobA-like NTP transferase" evidence="1">
    <location>
        <begin position="5"/>
        <end position="129"/>
    </location>
</feature>
<dbReference type="Pfam" id="PF12804">
    <property type="entry name" value="NTP_transf_3"/>
    <property type="match status" value="1"/>
</dbReference>
<dbReference type="HOGENOM" id="CLU_946269_0_0_11"/>
<dbReference type="NCBIfam" id="NF038362">
    <property type="entry name" value="Sden_1164_fam"/>
    <property type="match status" value="1"/>
</dbReference>